<evidence type="ECO:0000256" key="9">
    <source>
        <dbReference type="ARBA" id="ARBA00023004"/>
    </source>
</evidence>
<dbReference type="STRING" id="626522.GCWU000325_01593"/>
<dbReference type="GO" id="GO:0005506">
    <property type="term" value="F:iron ion binding"/>
    <property type="evidence" value="ECO:0007669"/>
    <property type="project" value="InterPro"/>
</dbReference>
<organism evidence="15 16">
    <name type="scientific">Alloprevotella tannerae ATCC 51259</name>
    <dbReference type="NCBI Taxonomy" id="626522"/>
    <lineage>
        <taxon>Bacteria</taxon>
        <taxon>Pseudomonadati</taxon>
        <taxon>Bacteroidota</taxon>
        <taxon>Bacteroidia</taxon>
        <taxon>Bacteroidales</taxon>
        <taxon>Prevotellaceae</taxon>
        <taxon>Alloprevotella</taxon>
    </lineage>
</organism>
<keyword evidence="9 14" id="KW-0408">Iron</keyword>
<dbReference type="Proteomes" id="UP000003460">
    <property type="component" value="Unassembled WGS sequence"/>
</dbReference>
<dbReference type="GO" id="GO:0043768">
    <property type="term" value="F:S-ribosylhomocysteine lyase activity"/>
    <property type="evidence" value="ECO:0007669"/>
    <property type="project" value="UniProtKB-UniRule"/>
</dbReference>
<comment type="function">
    <text evidence="11 14">Involved in the synthesis of autoinducer 2 (AI-2) which is secreted by bacteria and is used to communicate both the cell density and the metabolic potential of the environment. The regulation of gene expression in response to changes in cell density is called quorum sensing. Catalyzes the transformation of S-ribosylhomocysteine (RHC) to homocysteine (HC) and 4,5-dihydroxy-2,3-pentadione (DPD).</text>
</comment>
<evidence type="ECO:0000256" key="3">
    <source>
        <dbReference type="ARBA" id="ARBA00011738"/>
    </source>
</evidence>
<evidence type="ECO:0000256" key="11">
    <source>
        <dbReference type="ARBA" id="ARBA00024654"/>
    </source>
</evidence>
<evidence type="ECO:0000256" key="7">
    <source>
        <dbReference type="ARBA" id="ARBA00022723"/>
    </source>
</evidence>
<gene>
    <name evidence="14 15" type="primary">luxS</name>
    <name evidence="15" type="ORF">GCWU000325_01593</name>
</gene>
<feature type="binding site" evidence="14">
    <location>
        <position position="143"/>
    </location>
    <ligand>
        <name>Fe cation</name>
        <dbReference type="ChEBI" id="CHEBI:24875"/>
    </ligand>
</feature>
<evidence type="ECO:0000313" key="15">
    <source>
        <dbReference type="EMBL" id="EEX72050.1"/>
    </source>
</evidence>
<evidence type="ECO:0000256" key="5">
    <source>
        <dbReference type="ARBA" id="ARBA00015130"/>
    </source>
</evidence>
<comment type="similarity">
    <text evidence="2 14">Belongs to the LuxS family.</text>
</comment>
<dbReference type="InterPro" id="IPR003815">
    <property type="entry name" value="S-ribosylhomocysteinase"/>
</dbReference>
<dbReference type="Gene3D" id="3.30.1360.80">
    <property type="entry name" value="S-ribosylhomocysteinase (LuxS)"/>
    <property type="match status" value="1"/>
</dbReference>
<evidence type="ECO:0000256" key="8">
    <source>
        <dbReference type="ARBA" id="ARBA00022929"/>
    </source>
</evidence>
<keyword evidence="16" id="KW-1185">Reference proteome</keyword>
<dbReference type="HOGENOM" id="CLU_107531_1_0_10"/>
<keyword evidence="6 14" id="KW-0673">Quorum sensing</keyword>
<evidence type="ECO:0000256" key="12">
    <source>
        <dbReference type="ARBA" id="ARBA00030600"/>
    </source>
</evidence>
<comment type="cofactor">
    <cofactor evidence="14">
        <name>Fe cation</name>
        <dbReference type="ChEBI" id="CHEBI:24875"/>
    </cofactor>
    <text evidence="14">Binds 1 Fe cation per subunit.</text>
</comment>
<protein>
    <recommendedName>
        <fullName evidence="5 14">S-ribosylhomocysteine lyase</fullName>
        <ecNumber evidence="4 14">4.4.1.21</ecNumber>
    </recommendedName>
    <alternativeName>
        <fullName evidence="12 14">AI-2 synthesis protein</fullName>
    </alternativeName>
    <alternativeName>
        <fullName evidence="13 14">Autoinducer-2 production protein LuxS</fullName>
    </alternativeName>
</protein>
<evidence type="ECO:0000313" key="16">
    <source>
        <dbReference type="Proteomes" id="UP000003460"/>
    </source>
</evidence>
<comment type="catalytic activity">
    <reaction evidence="1 14">
        <text>S-(5-deoxy-D-ribos-5-yl)-L-homocysteine = (S)-4,5-dihydroxypentane-2,3-dione + L-homocysteine</text>
        <dbReference type="Rhea" id="RHEA:17753"/>
        <dbReference type="ChEBI" id="CHEBI:29484"/>
        <dbReference type="ChEBI" id="CHEBI:58195"/>
        <dbReference type="ChEBI" id="CHEBI:58199"/>
        <dbReference type="EC" id="4.4.1.21"/>
    </reaction>
</comment>
<dbReference type="SUPFAM" id="SSF63411">
    <property type="entry name" value="LuxS/MPP-like metallohydrolase"/>
    <property type="match status" value="1"/>
</dbReference>
<evidence type="ECO:0000256" key="2">
    <source>
        <dbReference type="ARBA" id="ARBA00007311"/>
    </source>
</evidence>
<keyword evidence="10 14" id="KW-0456">Lyase</keyword>
<reference evidence="15" key="1">
    <citation type="submission" date="2009-09" db="EMBL/GenBank/DDBJ databases">
        <authorList>
            <person name="Weinstock G."/>
            <person name="Sodergren E."/>
            <person name="Clifton S."/>
            <person name="Fulton L."/>
            <person name="Fulton B."/>
            <person name="Courtney L."/>
            <person name="Fronick C."/>
            <person name="Harrison M."/>
            <person name="Strong C."/>
            <person name="Farmer C."/>
            <person name="Delahaunty K."/>
            <person name="Markovic C."/>
            <person name="Hall O."/>
            <person name="Minx P."/>
            <person name="Tomlinson C."/>
            <person name="Mitreva M."/>
            <person name="Nelson J."/>
            <person name="Hou S."/>
            <person name="Wollam A."/>
            <person name="Pepin K.H."/>
            <person name="Johnson M."/>
            <person name="Bhonagiri V."/>
            <person name="Nash W.E."/>
            <person name="Warren W."/>
            <person name="Chinwalla A."/>
            <person name="Mardis E.R."/>
            <person name="Wilson R.K."/>
        </authorList>
    </citation>
    <scope>NUCLEOTIDE SEQUENCE [LARGE SCALE GENOMIC DNA]</scope>
    <source>
        <strain evidence="15">ATCC 51259</strain>
    </source>
</reference>
<evidence type="ECO:0000256" key="13">
    <source>
        <dbReference type="ARBA" id="ARBA00031777"/>
    </source>
</evidence>
<dbReference type="InterPro" id="IPR011249">
    <property type="entry name" value="Metalloenz_LuxS/M16"/>
</dbReference>
<dbReference type="eggNOG" id="COG1854">
    <property type="taxonomic scope" value="Bacteria"/>
</dbReference>
<dbReference type="Pfam" id="PF02664">
    <property type="entry name" value="LuxS"/>
    <property type="match status" value="1"/>
</dbReference>
<sequence>MHKNSTATPSGAAENCKKEMQKIPSFTIDHTRLERGIYVSRKDRVGVEVITTFDVRLKRPNAEPVMTPAAAHTIEHLMATFLRNDAEWRDRIIYWGPMGCLTGFYLLVRGDLSSKDMVDLLRRGFAFVADFDDEIPGANAKDCGNWQLHDLDGARAEARKYVEETLEEITARNLVYPVSEGC</sequence>
<dbReference type="EMBL" id="ACIJ02000018">
    <property type="protein sequence ID" value="EEX72050.1"/>
    <property type="molecule type" value="Genomic_DNA"/>
</dbReference>
<comment type="subunit">
    <text evidence="3 14">Homodimer.</text>
</comment>
<feature type="binding site" evidence="14">
    <location>
        <position position="72"/>
    </location>
    <ligand>
        <name>Fe cation</name>
        <dbReference type="ChEBI" id="CHEBI:24875"/>
    </ligand>
</feature>
<dbReference type="EC" id="4.4.1.21" evidence="4 14"/>
<evidence type="ECO:0000256" key="4">
    <source>
        <dbReference type="ARBA" id="ARBA00012240"/>
    </source>
</evidence>
<comment type="caution">
    <text evidence="15">The sequence shown here is derived from an EMBL/GenBank/DDBJ whole genome shotgun (WGS) entry which is preliminary data.</text>
</comment>
<dbReference type="GO" id="GO:0009372">
    <property type="term" value="P:quorum sensing"/>
    <property type="evidence" value="ECO:0007669"/>
    <property type="project" value="UniProtKB-UniRule"/>
</dbReference>
<keyword evidence="8 14" id="KW-0071">Autoinducer synthesis</keyword>
<dbReference type="AlphaFoldDB" id="C9LH93"/>
<name>C9LH93_9BACT</name>
<dbReference type="PANTHER" id="PTHR35799:SF1">
    <property type="entry name" value="S-RIBOSYLHOMOCYSTEINE LYASE"/>
    <property type="match status" value="1"/>
</dbReference>
<accession>C9LH93</accession>
<dbReference type="InterPro" id="IPR037005">
    <property type="entry name" value="LuxS_sf"/>
</dbReference>
<dbReference type="PANTHER" id="PTHR35799">
    <property type="entry name" value="S-RIBOSYLHOMOCYSTEINE LYASE"/>
    <property type="match status" value="1"/>
</dbReference>
<proteinExistence type="inferred from homology"/>
<keyword evidence="7 14" id="KW-0479">Metal-binding</keyword>
<dbReference type="NCBIfam" id="NF002604">
    <property type="entry name" value="PRK02260.1-4"/>
    <property type="match status" value="1"/>
</dbReference>
<evidence type="ECO:0000256" key="14">
    <source>
        <dbReference type="HAMAP-Rule" id="MF_00091"/>
    </source>
</evidence>
<evidence type="ECO:0000256" key="6">
    <source>
        <dbReference type="ARBA" id="ARBA00022654"/>
    </source>
</evidence>
<dbReference type="HAMAP" id="MF_00091">
    <property type="entry name" value="LuxS"/>
    <property type="match status" value="1"/>
</dbReference>
<feature type="binding site" evidence="14">
    <location>
        <position position="76"/>
    </location>
    <ligand>
        <name>Fe cation</name>
        <dbReference type="ChEBI" id="CHEBI:24875"/>
    </ligand>
</feature>
<evidence type="ECO:0000256" key="1">
    <source>
        <dbReference type="ARBA" id="ARBA00000297"/>
    </source>
</evidence>
<evidence type="ECO:0000256" key="10">
    <source>
        <dbReference type="ARBA" id="ARBA00023239"/>
    </source>
</evidence>
<dbReference type="PRINTS" id="PR01487">
    <property type="entry name" value="LUXSPROTEIN"/>
</dbReference>